<dbReference type="PANTHER" id="PTHR47165:SF4">
    <property type="entry name" value="OS03G0429900 PROTEIN"/>
    <property type="match status" value="1"/>
</dbReference>
<organism evidence="2">
    <name type="scientific">Brassica oleracea</name>
    <name type="common">Wild cabbage</name>
    <dbReference type="NCBI Taxonomy" id="3712"/>
    <lineage>
        <taxon>Eukaryota</taxon>
        <taxon>Viridiplantae</taxon>
        <taxon>Streptophyta</taxon>
        <taxon>Embryophyta</taxon>
        <taxon>Tracheophyta</taxon>
        <taxon>Spermatophyta</taxon>
        <taxon>Magnoliopsida</taxon>
        <taxon>eudicotyledons</taxon>
        <taxon>Gunneridae</taxon>
        <taxon>Pentapetalae</taxon>
        <taxon>rosids</taxon>
        <taxon>malvids</taxon>
        <taxon>Brassicales</taxon>
        <taxon>Brassicaceae</taxon>
        <taxon>Brassiceae</taxon>
        <taxon>Brassica</taxon>
    </lineage>
</organism>
<gene>
    <name evidence="2" type="ORF">BOLC5T32095H</name>
</gene>
<feature type="compositionally biased region" description="Acidic residues" evidence="1">
    <location>
        <begin position="415"/>
        <end position="428"/>
    </location>
</feature>
<protein>
    <recommendedName>
        <fullName evidence="3">Replication factor A C-terminal domain-containing protein</fullName>
    </recommendedName>
</protein>
<feature type="region of interest" description="Disordered" evidence="1">
    <location>
        <begin position="404"/>
        <end position="476"/>
    </location>
</feature>
<proteinExistence type="predicted"/>
<dbReference type="CDD" id="cd04476">
    <property type="entry name" value="RPA1_DBD_C"/>
    <property type="match status" value="1"/>
</dbReference>
<dbReference type="AlphaFoldDB" id="A0A3P6EX64"/>
<evidence type="ECO:0000313" key="2">
    <source>
        <dbReference type="EMBL" id="VDD44548.1"/>
    </source>
</evidence>
<dbReference type="SUPFAM" id="SSF50249">
    <property type="entry name" value="Nucleic acid-binding proteins"/>
    <property type="match status" value="1"/>
</dbReference>
<evidence type="ECO:0000256" key="1">
    <source>
        <dbReference type="SAM" id="MobiDB-lite"/>
    </source>
</evidence>
<dbReference type="Gene3D" id="2.40.50.140">
    <property type="entry name" value="Nucleic acid-binding proteins"/>
    <property type="match status" value="2"/>
</dbReference>
<dbReference type="InterPro" id="IPR012340">
    <property type="entry name" value="NA-bd_OB-fold"/>
</dbReference>
<dbReference type="EMBL" id="LR031877">
    <property type="protein sequence ID" value="VDD44548.1"/>
    <property type="molecule type" value="Genomic_DNA"/>
</dbReference>
<dbReference type="InterPro" id="IPR047192">
    <property type="entry name" value="Euk_RPA1_DBD_C"/>
</dbReference>
<evidence type="ECO:0008006" key="3">
    <source>
        <dbReference type="Google" id="ProtNLM"/>
    </source>
</evidence>
<accession>A0A3P6EX64</accession>
<name>A0A3P6EX64_BRAOL</name>
<dbReference type="PANTHER" id="PTHR47165">
    <property type="entry name" value="OS03G0429900 PROTEIN"/>
    <property type="match status" value="1"/>
</dbReference>
<sequence length="476" mass="52331">MFFSDLKSGGKCSFVVEARLLRYWEARNVKRGGELMWVDMLMIDVDATIMQATIYSISGFDVARCAQSYRLSDSPLLIRFNELTDFEELTEPVSPLLEEGFRFRNQSELAGLANTNTQLPDIIGEITSVKSTVSDTLGDKNRIMATIKLDNETTVTLSLFDAQAVSFHNKLEDMNGDPRVIVTTSINPKMVGGGLFLNATSGTHIYFDMETNAREVYFYKLVARETGAPPAAPLLKGYPKVETLTVSELNSFIASASSQEIDFICTGKVVRLDVDKGWCYVACSKCSKKLQRTVSALECMRCGNANAVGVLRCVLYSKYIIRCLAIADDTAEGAFVCFDGVMTKLHNLRASEAGRCNPEESRVPPFITDMEEKTYTFQVRVSSYNFTAHHQTFTITRRAEHERVPVPDFVVNGGNDDDDDDDDDDDGPDGSAVPVQVVNGEGSSGAANDAEEIPDGPAPKNVIRSADKAAKKARVV</sequence>
<reference evidence="2" key="1">
    <citation type="submission" date="2018-11" db="EMBL/GenBank/DDBJ databases">
        <authorList>
            <consortium name="Genoscope - CEA"/>
            <person name="William W."/>
        </authorList>
    </citation>
    <scope>NUCLEOTIDE SEQUENCE</scope>
</reference>